<organism evidence="1 2">
    <name type="scientific">Sphaerosporella brunnea</name>
    <dbReference type="NCBI Taxonomy" id="1250544"/>
    <lineage>
        <taxon>Eukaryota</taxon>
        <taxon>Fungi</taxon>
        <taxon>Dikarya</taxon>
        <taxon>Ascomycota</taxon>
        <taxon>Pezizomycotina</taxon>
        <taxon>Pezizomycetes</taxon>
        <taxon>Pezizales</taxon>
        <taxon>Pyronemataceae</taxon>
        <taxon>Sphaerosporella</taxon>
    </lineage>
</organism>
<name>A0A5J5F1A5_9PEZI</name>
<accession>A0A5J5F1A5</accession>
<dbReference type="EMBL" id="VXIS01000059">
    <property type="protein sequence ID" value="KAA8909314.1"/>
    <property type="molecule type" value="Genomic_DNA"/>
</dbReference>
<evidence type="ECO:0000313" key="2">
    <source>
        <dbReference type="Proteomes" id="UP000326924"/>
    </source>
</evidence>
<comment type="caution">
    <text evidence="1">The sequence shown here is derived from an EMBL/GenBank/DDBJ whole genome shotgun (WGS) entry which is preliminary data.</text>
</comment>
<evidence type="ECO:0000313" key="1">
    <source>
        <dbReference type="EMBL" id="KAA8909314.1"/>
    </source>
</evidence>
<protein>
    <submittedName>
        <fullName evidence="1">Uncharacterized protein</fullName>
    </submittedName>
</protein>
<gene>
    <name evidence="1" type="ORF">FN846DRAFT_623568</name>
</gene>
<reference evidence="1 2" key="1">
    <citation type="submission" date="2019-09" db="EMBL/GenBank/DDBJ databases">
        <title>Draft genome of the ectomycorrhizal ascomycete Sphaerosporella brunnea.</title>
        <authorList>
            <consortium name="DOE Joint Genome Institute"/>
            <person name="Benucci G.M."/>
            <person name="Marozzi G."/>
            <person name="Antonielli L."/>
            <person name="Sanchez S."/>
            <person name="Marco P."/>
            <person name="Wang X."/>
            <person name="Falini L.B."/>
            <person name="Barry K."/>
            <person name="Haridas S."/>
            <person name="Lipzen A."/>
            <person name="Labutti K."/>
            <person name="Grigoriev I.V."/>
            <person name="Murat C."/>
            <person name="Martin F."/>
            <person name="Albertini E."/>
            <person name="Donnini D."/>
            <person name="Bonito G."/>
        </authorList>
    </citation>
    <scope>NUCLEOTIDE SEQUENCE [LARGE SCALE GENOMIC DNA]</scope>
    <source>
        <strain evidence="1 2">Sb_GMNB300</strain>
    </source>
</reference>
<proteinExistence type="predicted"/>
<dbReference type="AlphaFoldDB" id="A0A5J5F1A5"/>
<sequence>MSPRLPLELWITIFEFVGDWKLATAFGLRTNLRPPIEWVLHGSPLDRAILTGSIPYVAQVLHDTPTAKLGNLGAKVMIRWGYIGLLQHLWTHRRSEVHSVFSASPSFQLPVLASRYGKVKVLAWWLQNCFEELQGPEGLDAAVRQAFYEASFNGHMPVLMWWRESGLPLESFLEERGG</sequence>
<dbReference type="Proteomes" id="UP000326924">
    <property type="component" value="Unassembled WGS sequence"/>
</dbReference>
<dbReference type="OrthoDB" id="70387at2759"/>
<dbReference type="InParanoid" id="A0A5J5F1A5"/>
<keyword evidence="2" id="KW-1185">Reference proteome</keyword>